<feature type="compositionally biased region" description="Polar residues" evidence="1">
    <location>
        <begin position="141"/>
        <end position="155"/>
    </location>
</feature>
<name>A0A9P4QSM3_9PLEO</name>
<evidence type="ECO:0000313" key="3">
    <source>
        <dbReference type="Proteomes" id="UP000799444"/>
    </source>
</evidence>
<comment type="caution">
    <text evidence="2">The sequence shown here is derived from an EMBL/GenBank/DDBJ whole genome shotgun (WGS) entry which is preliminary data.</text>
</comment>
<accession>A0A9P4QSM3</accession>
<dbReference type="AlphaFoldDB" id="A0A9P4QSM3"/>
<feature type="compositionally biased region" description="Polar residues" evidence="1">
    <location>
        <begin position="84"/>
        <end position="99"/>
    </location>
</feature>
<feature type="region of interest" description="Disordered" evidence="1">
    <location>
        <begin position="41"/>
        <end position="155"/>
    </location>
</feature>
<feature type="compositionally biased region" description="Basic residues" evidence="1">
    <location>
        <begin position="70"/>
        <end position="81"/>
    </location>
</feature>
<dbReference type="EMBL" id="ML996190">
    <property type="protein sequence ID" value="KAF2731720.1"/>
    <property type="molecule type" value="Genomic_DNA"/>
</dbReference>
<protein>
    <submittedName>
        <fullName evidence="2">Uncharacterized protein</fullName>
    </submittedName>
</protein>
<evidence type="ECO:0000313" key="2">
    <source>
        <dbReference type="EMBL" id="KAF2731720.1"/>
    </source>
</evidence>
<evidence type="ECO:0000256" key="1">
    <source>
        <dbReference type="SAM" id="MobiDB-lite"/>
    </source>
</evidence>
<gene>
    <name evidence="2" type="ORF">EJ04DRAFT_514379</name>
</gene>
<dbReference type="Proteomes" id="UP000799444">
    <property type="component" value="Unassembled WGS sequence"/>
</dbReference>
<keyword evidence="3" id="KW-1185">Reference proteome</keyword>
<proteinExistence type="predicted"/>
<organism evidence="2 3">
    <name type="scientific">Polyplosphaeria fusca</name>
    <dbReference type="NCBI Taxonomy" id="682080"/>
    <lineage>
        <taxon>Eukaryota</taxon>
        <taxon>Fungi</taxon>
        <taxon>Dikarya</taxon>
        <taxon>Ascomycota</taxon>
        <taxon>Pezizomycotina</taxon>
        <taxon>Dothideomycetes</taxon>
        <taxon>Pleosporomycetidae</taxon>
        <taxon>Pleosporales</taxon>
        <taxon>Tetraplosphaeriaceae</taxon>
        <taxon>Polyplosphaeria</taxon>
    </lineage>
</organism>
<sequence>MLRKSRKKESFLDAMKDLLDGMEVDLANLVKGVYPGKVISSKYAGPDVKQIEDDSTPTASPTKADISRSNHIKRSPIRRAPHVSISSTRQNLRSSSTRPQPAMVEMVAEIDNLLPPPLSNDPPESSKESNGKGVRSRRQLSRVTSTVQDWPNRNN</sequence>
<reference evidence="2" key="1">
    <citation type="journal article" date="2020" name="Stud. Mycol.">
        <title>101 Dothideomycetes genomes: a test case for predicting lifestyles and emergence of pathogens.</title>
        <authorList>
            <person name="Haridas S."/>
            <person name="Albert R."/>
            <person name="Binder M."/>
            <person name="Bloem J."/>
            <person name="Labutti K."/>
            <person name="Salamov A."/>
            <person name="Andreopoulos B."/>
            <person name="Baker S."/>
            <person name="Barry K."/>
            <person name="Bills G."/>
            <person name="Bluhm B."/>
            <person name="Cannon C."/>
            <person name="Castanera R."/>
            <person name="Culley D."/>
            <person name="Daum C."/>
            <person name="Ezra D."/>
            <person name="Gonzalez J."/>
            <person name="Henrissat B."/>
            <person name="Kuo A."/>
            <person name="Liang C."/>
            <person name="Lipzen A."/>
            <person name="Lutzoni F."/>
            <person name="Magnuson J."/>
            <person name="Mondo S."/>
            <person name="Nolan M."/>
            <person name="Ohm R."/>
            <person name="Pangilinan J."/>
            <person name="Park H.-J."/>
            <person name="Ramirez L."/>
            <person name="Alfaro M."/>
            <person name="Sun H."/>
            <person name="Tritt A."/>
            <person name="Yoshinaga Y."/>
            <person name="Zwiers L.-H."/>
            <person name="Turgeon B."/>
            <person name="Goodwin S."/>
            <person name="Spatafora J."/>
            <person name="Crous P."/>
            <person name="Grigoriev I."/>
        </authorList>
    </citation>
    <scope>NUCLEOTIDE SEQUENCE</scope>
    <source>
        <strain evidence="2">CBS 125425</strain>
    </source>
</reference>